<reference evidence="2 3" key="1">
    <citation type="journal article" date="2014" name="BMC Genomics">
        <title>Genome sequencing of four Aureobasidium pullulans varieties: biotechnological potential, stress tolerance, and description of new species.</title>
        <authorList>
            <person name="Gostin Ar C."/>
            <person name="Ohm R.A."/>
            <person name="Kogej T."/>
            <person name="Sonjak S."/>
            <person name="Turk M."/>
            <person name="Zajc J."/>
            <person name="Zalar P."/>
            <person name="Grube M."/>
            <person name="Sun H."/>
            <person name="Han J."/>
            <person name="Sharma A."/>
            <person name="Chiniquy J."/>
            <person name="Ngan C.Y."/>
            <person name="Lipzen A."/>
            <person name="Barry K."/>
            <person name="Grigoriev I.V."/>
            <person name="Gunde-Cimerman N."/>
        </authorList>
    </citation>
    <scope>NUCLEOTIDE SEQUENCE [LARGE SCALE GENOMIC DNA]</scope>
    <source>
        <strain evidence="2 3">EXF-150</strain>
    </source>
</reference>
<evidence type="ECO:0000313" key="2">
    <source>
        <dbReference type="EMBL" id="KEQ82848.1"/>
    </source>
</evidence>
<proteinExistence type="predicted"/>
<gene>
    <name evidence="2" type="ORF">M438DRAFT_48613</name>
</gene>
<dbReference type="AlphaFoldDB" id="A0A074XBR6"/>
<dbReference type="RefSeq" id="XP_029759035.1">
    <property type="nucleotide sequence ID" value="XM_029910133.1"/>
</dbReference>
<evidence type="ECO:0000256" key="1">
    <source>
        <dbReference type="SAM" id="MobiDB-lite"/>
    </source>
</evidence>
<feature type="compositionally biased region" description="Polar residues" evidence="1">
    <location>
        <begin position="320"/>
        <end position="340"/>
    </location>
</feature>
<accession>A0A074XBR6</accession>
<feature type="region of interest" description="Disordered" evidence="1">
    <location>
        <begin position="311"/>
        <end position="477"/>
    </location>
</feature>
<organism evidence="2 3">
    <name type="scientific">Aureobasidium pullulans EXF-150</name>
    <dbReference type="NCBI Taxonomy" id="1043002"/>
    <lineage>
        <taxon>Eukaryota</taxon>
        <taxon>Fungi</taxon>
        <taxon>Dikarya</taxon>
        <taxon>Ascomycota</taxon>
        <taxon>Pezizomycotina</taxon>
        <taxon>Dothideomycetes</taxon>
        <taxon>Dothideomycetidae</taxon>
        <taxon>Dothideales</taxon>
        <taxon>Saccotheciaceae</taxon>
        <taxon>Aureobasidium</taxon>
    </lineage>
</organism>
<feature type="compositionally biased region" description="Low complexity" evidence="1">
    <location>
        <begin position="371"/>
        <end position="385"/>
    </location>
</feature>
<dbReference type="GeneID" id="40752439"/>
<keyword evidence="3" id="KW-1185">Reference proteome</keyword>
<dbReference type="EMBL" id="KL584986">
    <property type="protein sequence ID" value="KEQ82848.1"/>
    <property type="molecule type" value="Genomic_DNA"/>
</dbReference>
<name>A0A074XBR6_AURPU</name>
<sequence length="477" mass="54665">MLRAFGVIVPTYQPRSNIIFPTTRINSRASHLTVASSAMSSQDIVVREPVLLPLEDYLGATPIPHLPLENTDKFYKLYMERDDGILSLYNRPGDANFGHWGGTWCQALPDEADKPPMCQYINESLDNIAPVVLPQERWMRRATDYLTHLCPYAYMQVQCREMMKIWPVDQMPAWVPVLRERWLIVKRAKKENRDAWETWLQRGESSNDESLLQVARKEREQEARRLRYQELAKVRNRDQLIAKHQARREYVAVVRAAEKEREQQQREYNEANPFTYMDPKIWKAEAAAEIQLLCQQLELDSQKQHRPPLLLHQLGDDPLQPSSRKITSANQSNEQVQDVSSPPKDRQSSTENTSEPDLGRPVTPTLMTAGDSASRSTDSSDSSYSPTQSLEVVKKGIRSQLRDKGRRVSGQAKELAMRYRLASFMDPGDKKRQKKEEQEKTSKDSLAQASPSQKGKPQSSATGKKGGWLRRGNMDMV</sequence>
<protein>
    <submittedName>
        <fullName evidence="2">Uncharacterized protein</fullName>
    </submittedName>
</protein>
<dbReference type="HOGENOM" id="CLU_572341_0_0_1"/>
<feature type="compositionally biased region" description="Polar residues" evidence="1">
    <location>
        <begin position="444"/>
        <end position="462"/>
    </location>
</feature>
<dbReference type="Proteomes" id="UP000030706">
    <property type="component" value="Unassembled WGS sequence"/>
</dbReference>
<feature type="compositionally biased region" description="Basic and acidic residues" evidence="1">
    <location>
        <begin position="427"/>
        <end position="443"/>
    </location>
</feature>
<evidence type="ECO:0000313" key="3">
    <source>
        <dbReference type="Proteomes" id="UP000030706"/>
    </source>
</evidence>